<dbReference type="OrthoDB" id="415724at2759"/>
<reference evidence="1" key="1">
    <citation type="submission" date="2019-08" db="EMBL/GenBank/DDBJ databases">
        <authorList>
            <person name="Liu F."/>
        </authorList>
    </citation>
    <scope>NUCLEOTIDE SEQUENCE [LARGE SCALE GENOMIC DNA]</scope>
    <source>
        <strain evidence="1">PA1801</strain>
        <tissue evidence="1">Leaf</tissue>
    </source>
</reference>
<dbReference type="EMBL" id="SMMG02000004">
    <property type="protein sequence ID" value="KAA3477328.1"/>
    <property type="molecule type" value="Genomic_DNA"/>
</dbReference>
<dbReference type="InterPro" id="IPR043128">
    <property type="entry name" value="Rev_trsase/Diguanyl_cyclase"/>
</dbReference>
<dbReference type="SUPFAM" id="SSF56672">
    <property type="entry name" value="DNA/RNA polymerases"/>
    <property type="match status" value="1"/>
</dbReference>
<comment type="caution">
    <text evidence="1">The sequence shown here is derived from an EMBL/GenBank/DDBJ whole genome shotgun (WGS) entry which is preliminary data.</text>
</comment>
<accession>A0A5B6W833</accession>
<dbReference type="Proteomes" id="UP000325315">
    <property type="component" value="Unassembled WGS sequence"/>
</dbReference>
<keyword evidence="2" id="KW-1185">Reference proteome</keyword>
<dbReference type="PANTHER" id="PTHR33064">
    <property type="entry name" value="POL PROTEIN"/>
    <property type="match status" value="1"/>
</dbReference>
<dbReference type="InterPro" id="IPR051320">
    <property type="entry name" value="Viral_Replic_Matur_Polypro"/>
</dbReference>
<dbReference type="PANTHER" id="PTHR33064:SF37">
    <property type="entry name" value="RIBONUCLEASE H"/>
    <property type="match status" value="1"/>
</dbReference>
<proteinExistence type="predicted"/>
<keyword evidence="1" id="KW-0808">Transferase</keyword>
<dbReference type="InterPro" id="IPR043502">
    <property type="entry name" value="DNA/RNA_pol_sf"/>
</dbReference>
<dbReference type="GO" id="GO:0003964">
    <property type="term" value="F:RNA-directed DNA polymerase activity"/>
    <property type="evidence" value="ECO:0007669"/>
    <property type="project" value="UniProtKB-KW"/>
</dbReference>
<protein>
    <submittedName>
        <fullName evidence="1">RNA-directed DNA polymerase-like protein</fullName>
    </submittedName>
</protein>
<gene>
    <name evidence="1" type="ORF">EPI10_011223</name>
</gene>
<dbReference type="AlphaFoldDB" id="A0A5B6W833"/>
<organism evidence="1 2">
    <name type="scientific">Gossypium australe</name>
    <dbReference type="NCBI Taxonomy" id="47621"/>
    <lineage>
        <taxon>Eukaryota</taxon>
        <taxon>Viridiplantae</taxon>
        <taxon>Streptophyta</taxon>
        <taxon>Embryophyta</taxon>
        <taxon>Tracheophyta</taxon>
        <taxon>Spermatophyta</taxon>
        <taxon>Magnoliopsida</taxon>
        <taxon>eudicotyledons</taxon>
        <taxon>Gunneridae</taxon>
        <taxon>Pentapetalae</taxon>
        <taxon>rosids</taxon>
        <taxon>malvids</taxon>
        <taxon>Malvales</taxon>
        <taxon>Malvaceae</taxon>
        <taxon>Malvoideae</taxon>
        <taxon>Gossypium</taxon>
    </lineage>
</organism>
<keyword evidence="1" id="KW-0548">Nucleotidyltransferase</keyword>
<evidence type="ECO:0000313" key="2">
    <source>
        <dbReference type="Proteomes" id="UP000325315"/>
    </source>
</evidence>
<dbReference type="Gene3D" id="3.30.70.270">
    <property type="match status" value="1"/>
</dbReference>
<sequence length="62" mass="7197">MFLEHVVSVEEIQVDSRKIEVILDWKQPKSIIEVQSFLGLVGYYCRFIEGFSIIVVPLTKLL</sequence>
<keyword evidence="1" id="KW-0695">RNA-directed DNA polymerase</keyword>
<name>A0A5B6W833_9ROSI</name>
<evidence type="ECO:0000313" key="1">
    <source>
        <dbReference type="EMBL" id="KAA3477328.1"/>
    </source>
</evidence>